<keyword evidence="1" id="KW-0547">Nucleotide-binding</keyword>
<keyword evidence="2" id="KW-0067">ATP-binding</keyword>
<organism evidence="4">
    <name type="scientific">Micrurus corallinus</name>
    <name type="common">Brazilian coral snake</name>
    <dbReference type="NCBI Taxonomy" id="54390"/>
    <lineage>
        <taxon>Eukaryota</taxon>
        <taxon>Metazoa</taxon>
        <taxon>Chordata</taxon>
        <taxon>Craniata</taxon>
        <taxon>Vertebrata</taxon>
        <taxon>Euteleostomi</taxon>
        <taxon>Lepidosauria</taxon>
        <taxon>Squamata</taxon>
        <taxon>Bifurcata</taxon>
        <taxon>Unidentata</taxon>
        <taxon>Episquamata</taxon>
        <taxon>Toxicofera</taxon>
        <taxon>Serpentes</taxon>
        <taxon>Colubroidea</taxon>
        <taxon>Elapidae</taxon>
        <taxon>Elapinae</taxon>
        <taxon>Micrurus</taxon>
    </lineage>
</organism>
<dbReference type="GO" id="GO:0006012">
    <property type="term" value="P:galactose metabolic process"/>
    <property type="evidence" value="ECO:0007669"/>
    <property type="project" value="TreeGrafter"/>
</dbReference>
<dbReference type="SUPFAM" id="SSF54211">
    <property type="entry name" value="Ribosomal protein S5 domain 2-like"/>
    <property type="match status" value="1"/>
</dbReference>
<feature type="domain" description="Galactokinase N-terminal" evidence="3">
    <location>
        <begin position="39"/>
        <end position="77"/>
    </location>
</feature>
<reference evidence="4" key="1">
    <citation type="submission" date="2017-07" db="EMBL/GenBank/DDBJ databases">
        <authorList>
            <person name="Mikheyev A."/>
            <person name="Grau M."/>
        </authorList>
    </citation>
    <scope>NUCLEOTIDE SEQUENCE</scope>
    <source>
        <tissue evidence="4">Venom_gland</tissue>
    </source>
</reference>
<sequence length="117" mass="12730">MGGDGSFSAGSCDLQKWIGVMEKRRDSNPVGSLLAAAREAYKRVYGGEDPKIAVSAPGRVNLIGEHTDYNQGFVLPMVRKQCRAGKSDNFGCASFFQFYGDFPKTSRGNSFMLTSSM</sequence>
<name>A0A2D4GCN5_MICCO</name>
<dbReference type="Pfam" id="PF10509">
    <property type="entry name" value="GalKase_gal_bdg"/>
    <property type="match status" value="1"/>
</dbReference>
<dbReference type="Gene3D" id="3.30.230.10">
    <property type="match status" value="1"/>
</dbReference>
<reference evidence="4" key="2">
    <citation type="submission" date="2017-11" db="EMBL/GenBank/DDBJ databases">
        <title>Coralsnake Venomics: Analyses of Venom Gland Transcriptomes and Proteomes of Six Brazilian Taxa.</title>
        <authorList>
            <person name="Aird S.D."/>
            <person name="Jorge da Silva N."/>
            <person name="Qiu L."/>
            <person name="Villar-Briones A."/>
            <person name="Aparecida-Saddi V."/>
            <person name="Campos-Telles M.P."/>
            <person name="Grau M."/>
            <person name="Mikheyev A.S."/>
        </authorList>
    </citation>
    <scope>NUCLEOTIDE SEQUENCE</scope>
    <source>
        <tissue evidence="4">Venom_gland</tissue>
    </source>
</reference>
<dbReference type="InterPro" id="IPR020568">
    <property type="entry name" value="Ribosomal_Su5_D2-typ_SF"/>
</dbReference>
<dbReference type="GO" id="GO:0004335">
    <property type="term" value="F:galactokinase activity"/>
    <property type="evidence" value="ECO:0007669"/>
    <property type="project" value="TreeGrafter"/>
</dbReference>
<dbReference type="AlphaFoldDB" id="A0A2D4GCN5"/>
<dbReference type="InterPro" id="IPR019539">
    <property type="entry name" value="GalKase_N"/>
</dbReference>
<evidence type="ECO:0000313" key="4">
    <source>
        <dbReference type="EMBL" id="LAA57517.1"/>
    </source>
</evidence>
<dbReference type="GO" id="GO:0005829">
    <property type="term" value="C:cytosol"/>
    <property type="evidence" value="ECO:0007669"/>
    <property type="project" value="TreeGrafter"/>
</dbReference>
<dbReference type="PANTHER" id="PTHR10457:SF7">
    <property type="entry name" value="GALACTOKINASE-RELATED"/>
    <property type="match status" value="1"/>
</dbReference>
<dbReference type="PROSITE" id="PS00106">
    <property type="entry name" value="GALACTOKINASE"/>
    <property type="match status" value="1"/>
</dbReference>
<dbReference type="EMBL" id="IACJ01128445">
    <property type="protein sequence ID" value="LAA57517.1"/>
    <property type="molecule type" value="Transcribed_RNA"/>
</dbReference>
<protein>
    <recommendedName>
        <fullName evidence="3">Galactokinase N-terminal domain-containing protein</fullName>
    </recommendedName>
</protein>
<dbReference type="GO" id="GO:0005524">
    <property type="term" value="F:ATP binding"/>
    <property type="evidence" value="ECO:0007669"/>
    <property type="project" value="UniProtKB-KW"/>
</dbReference>
<dbReference type="InterPro" id="IPR014721">
    <property type="entry name" value="Ribsml_uS5_D2-typ_fold_subgr"/>
</dbReference>
<dbReference type="PANTHER" id="PTHR10457">
    <property type="entry name" value="MEVALONATE KINASE/GALACTOKINASE"/>
    <property type="match status" value="1"/>
</dbReference>
<evidence type="ECO:0000259" key="3">
    <source>
        <dbReference type="Pfam" id="PF10509"/>
    </source>
</evidence>
<evidence type="ECO:0000256" key="2">
    <source>
        <dbReference type="ARBA" id="ARBA00022840"/>
    </source>
</evidence>
<accession>A0A2D4GCN5</accession>
<evidence type="ECO:0000256" key="1">
    <source>
        <dbReference type="ARBA" id="ARBA00022741"/>
    </source>
</evidence>
<proteinExistence type="predicted"/>
<dbReference type="InterPro" id="IPR019741">
    <property type="entry name" value="Galactokinase_CS"/>
</dbReference>